<dbReference type="CDD" id="cd07185">
    <property type="entry name" value="OmpA_C-like"/>
    <property type="match status" value="1"/>
</dbReference>
<keyword evidence="6" id="KW-0732">Signal</keyword>
<gene>
    <name evidence="8" type="ORF">SAMN05421721_101117</name>
</gene>
<dbReference type="PROSITE" id="PS51123">
    <property type="entry name" value="OMPA_2"/>
    <property type="match status" value="1"/>
</dbReference>
<feature type="domain" description="OmpA-like" evidence="7">
    <location>
        <begin position="91"/>
        <end position="210"/>
    </location>
</feature>
<dbReference type="RefSeq" id="WP_177217540.1">
    <property type="nucleotide sequence ID" value="NZ_FOUO01000001.1"/>
</dbReference>
<dbReference type="InterPro" id="IPR006664">
    <property type="entry name" value="OMP_bac"/>
</dbReference>
<organism evidence="8 9">
    <name type="scientific">Ectothiorhodospira mobilis</name>
    <dbReference type="NCBI Taxonomy" id="195064"/>
    <lineage>
        <taxon>Bacteria</taxon>
        <taxon>Pseudomonadati</taxon>
        <taxon>Pseudomonadota</taxon>
        <taxon>Gammaproteobacteria</taxon>
        <taxon>Chromatiales</taxon>
        <taxon>Ectothiorhodospiraceae</taxon>
        <taxon>Ectothiorhodospira</taxon>
    </lineage>
</organism>
<reference evidence="8 9" key="1">
    <citation type="submission" date="2016-10" db="EMBL/GenBank/DDBJ databases">
        <authorList>
            <person name="de Groot N.N."/>
        </authorList>
    </citation>
    <scope>NUCLEOTIDE SEQUENCE [LARGE SCALE GENOMIC DNA]</scope>
    <source>
        <strain evidence="8 9">DSM 4180</strain>
    </source>
</reference>
<name>A0A1I4PAM0_ECTMO</name>
<dbReference type="AlphaFoldDB" id="A0A1I4PAM0"/>
<dbReference type="InterPro" id="IPR006665">
    <property type="entry name" value="OmpA-like"/>
</dbReference>
<keyword evidence="9" id="KW-1185">Reference proteome</keyword>
<dbReference type="PRINTS" id="PR01021">
    <property type="entry name" value="OMPADOMAIN"/>
</dbReference>
<feature type="chain" id="PRO_5011773653" evidence="6">
    <location>
        <begin position="30"/>
        <end position="216"/>
    </location>
</feature>
<evidence type="ECO:0000256" key="1">
    <source>
        <dbReference type="ARBA" id="ARBA00004442"/>
    </source>
</evidence>
<dbReference type="EMBL" id="FOUO01000001">
    <property type="protein sequence ID" value="SFM24811.1"/>
    <property type="molecule type" value="Genomic_DNA"/>
</dbReference>
<dbReference type="Gene3D" id="3.30.1330.60">
    <property type="entry name" value="OmpA-like domain"/>
    <property type="match status" value="1"/>
</dbReference>
<dbReference type="STRING" id="195064.SAMN05421721_101117"/>
<dbReference type="Pfam" id="PF00691">
    <property type="entry name" value="OmpA"/>
    <property type="match status" value="1"/>
</dbReference>
<keyword evidence="3" id="KW-0998">Cell outer membrane</keyword>
<dbReference type="PRINTS" id="PR01023">
    <property type="entry name" value="NAFLGMOTY"/>
</dbReference>
<keyword evidence="2 4" id="KW-0472">Membrane</keyword>
<evidence type="ECO:0000256" key="4">
    <source>
        <dbReference type="PROSITE-ProRule" id="PRU00473"/>
    </source>
</evidence>
<evidence type="ECO:0000256" key="6">
    <source>
        <dbReference type="SAM" id="SignalP"/>
    </source>
</evidence>
<dbReference type="GO" id="GO:0009279">
    <property type="term" value="C:cell outer membrane"/>
    <property type="evidence" value="ECO:0007669"/>
    <property type="project" value="UniProtKB-SubCell"/>
</dbReference>
<dbReference type="SUPFAM" id="SSF103088">
    <property type="entry name" value="OmpA-like"/>
    <property type="match status" value="1"/>
</dbReference>
<accession>A0A1I4PAM0</accession>
<feature type="region of interest" description="Disordered" evidence="5">
    <location>
        <begin position="61"/>
        <end position="88"/>
    </location>
</feature>
<evidence type="ECO:0000256" key="5">
    <source>
        <dbReference type="SAM" id="MobiDB-lite"/>
    </source>
</evidence>
<feature type="signal peptide" evidence="6">
    <location>
        <begin position="1"/>
        <end position="29"/>
    </location>
</feature>
<evidence type="ECO:0000256" key="2">
    <source>
        <dbReference type="ARBA" id="ARBA00023136"/>
    </source>
</evidence>
<sequence>MQKKLHKPMILPGAGALALALFAAAPVQAATGYTADPWGTVVRDGSGDCVKTPRWQPSLAIEGCPGYQAPEPEEPMAQAEPAPAPEPEPKVVTETVTLKGEVLFPTGKSDLSPQAEQELDRVADAILAAGDRLERVVVAGHTDSTGPRELNERLSRDRAESVKAYLVEQGVPADDIVTVGYGPDRPVAYNKTAEGRLANRRVEIRIEKLERRIQQR</sequence>
<dbReference type="PANTHER" id="PTHR30329:SF21">
    <property type="entry name" value="LIPOPROTEIN YIAD-RELATED"/>
    <property type="match status" value="1"/>
</dbReference>
<dbReference type="PANTHER" id="PTHR30329">
    <property type="entry name" value="STATOR ELEMENT OF FLAGELLAR MOTOR COMPLEX"/>
    <property type="match status" value="1"/>
</dbReference>
<evidence type="ECO:0000313" key="8">
    <source>
        <dbReference type="EMBL" id="SFM24811.1"/>
    </source>
</evidence>
<comment type="subcellular location">
    <subcellularLocation>
        <location evidence="1">Cell outer membrane</location>
    </subcellularLocation>
</comment>
<evidence type="ECO:0000313" key="9">
    <source>
        <dbReference type="Proteomes" id="UP000199556"/>
    </source>
</evidence>
<dbReference type="Proteomes" id="UP000199556">
    <property type="component" value="Unassembled WGS sequence"/>
</dbReference>
<dbReference type="InterPro" id="IPR036737">
    <property type="entry name" value="OmpA-like_sf"/>
</dbReference>
<evidence type="ECO:0000256" key="3">
    <source>
        <dbReference type="ARBA" id="ARBA00023237"/>
    </source>
</evidence>
<proteinExistence type="predicted"/>
<protein>
    <submittedName>
        <fullName evidence="8">OmpA-OmpF porin, OOP family</fullName>
    </submittedName>
</protein>
<dbReference type="InterPro" id="IPR050330">
    <property type="entry name" value="Bact_OuterMem_StrucFunc"/>
</dbReference>
<evidence type="ECO:0000259" key="7">
    <source>
        <dbReference type="PROSITE" id="PS51123"/>
    </source>
</evidence>